<evidence type="ECO:0000313" key="2">
    <source>
        <dbReference type="Proteomes" id="UP001367508"/>
    </source>
</evidence>
<name>A0AAN9PZG8_CANGL</name>
<dbReference type="EMBL" id="JAYMYQ010000009">
    <property type="protein sequence ID" value="KAK7313908.1"/>
    <property type="molecule type" value="Genomic_DNA"/>
</dbReference>
<reference evidence="1 2" key="1">
    <citation type="submission" date="2024-01" db="EMBL/GenBank/DDBJ databases">
        <title>The genomes of 5 underutilized Papilionoideae crops provide insights into root nodulation and disease resistanc.</title>
        <authorList>
            <person name="Jiang F."/>
        </authorList>
    </citation>
    <scope>NUCLEOTIDE SEQUENCE [LARGE SCALE GENOMIC DNA]</scope>
    <source>
        <strain evidence="1">LVBAO_FW01</strain>
        <tissue evidence="1">Leaves</tissue>
    </source>
</reference>
<accession>A0AAN9PZG8</accession>
<dbReference type="AlphaFoldDB" id="A0AAN9PZG8"/>
<organism evidence="1 2">
    <name type="scientific">Canavalia gladiata</name>
    <name type="common">Sword bean</name>
    <name type="synonym">Dolichos gladiatus</name>
    <dbReference type="NCBI Taxonomy" id="3824"/>
    <lineage>
        <taxon>Eukaryota</taxon>
        <taxon>Viridiplantae</taxon>
        <taxon>Streptophyta</taxon>
        <taxon>Embryophyta</taxon>
        <taxon>Tracheophyta</taxon>
        <taxon>Spermatophyta</taxon>
        <taxon>Magnoliopsida</taxon>
        <taxon>eudicotyledons</taxon>
        <taxon>Gunneridae</taxon>
        <taxon>Pentapetalae</taxon>
        <taxon>rosids</taxon>
        <taxon>fabids</taxon>
        <taxon>Fabales</taxon>
        <taxon>Fabaceae</taxon>
        <taxon>Papilionoideae</taxon>
        <taxon>50 kb inversion clade</taxon>
        <taxon>NPAAA clade</taxon>
        <taxon>indigoferoid/millettioid clade</taxon>
        <taxon>Phaseoleae</taxon>
        <taxon>Canavalia</taxon>
    </lineage>
</organism>
<gene>
    <name evidence="1" type="ORF">VNO77_39113</name>
</gene>
<protein>
    <submittedName>
        <fullName evidence="1">Uncharacterized protein</fullName>
    </submittedName>
</protein>
<evidence type="ECO:0000313" key="1">
    <source>
        <dbReference type="EMBL" id="KAK7313908.1"/>
    </source>
</evidence>
<sequence>MIHMTFRMASDYLIARTLVWLYWRDLKPTLELLSSDIISIYRSLKRPTDSQALILPFSKLSRLSSEDSFPMAWTLISQDGNVNDLGKAMT</sequence>
<dbReference type="Proteomes" id="UP001367508">
    <property type="component" value="Unassembled WGS sequence"/>
</dbReference>
<proteinExistence type="predicted"/>
<keyword evidence="2" id="KW-1185">Reference proteome</keyword>
<comment type="caution">
    <text evidence="1">The sequence shown here is derived from an EMBL/GenBank/DDBJ whole genome shotgun (WGS) entry which is preliminary data.</text>
</comment>